<proteinExistence type="inferred from homology"/>
<protein>
    <recommendedName>
        <fullName evidence="6">Short-subunit dehydrogenase</fullName>
    </recommendedName>
</protein>
<evidence type="ECO:0008006" key="6">
    <source>
        <dbReference type="Google" id="ProtNLM"/>
    </source>
</evidence>
<keyword evidence="5" id="KW-1185">Reference proteome</keyword>
<evidence type="ECO:0000313" key="4">
    <source>
        <dbReference type="EMBL" id="PSL02383.1"/>
    </source>
</evidence>
<dbReference type="RefSeq" id="WP_106537924.1">
    <property type="nucleotide sequence ID" value="NZ_PYGE01000010.1"/>
</dbReference>
<dbReference type="PRINTS" id="PR00080">
    <property type="entry name" value="SDRFAMILY"/>
</dbReference>
<dbReference type="PRINTS" id="PR00081">
    <property type="entry name" value="GDHRDH"/>
</dbReference>
<dbReference type="InterPro" id="IPR036291">
    <property type="entry name" value="NAD(P)-bd_dom_sf"/>
</dbReference>
<keyword evidence="2" id="KW-0560">Oxidoreductase</keyword>
<comment type="similarity">
    <text evidence="1 3">Belongs to the short-chain dehydrogenases/reductases (SDR) family.</text>
</comment>
<evidence type="ECO:0000256" key="3">
    <source>
        <dbReference type="RuleBase" id="RU000363"/>
    </source>
</evidence>
<dbReference type="EMBL" id="PYGE01000010">
    <property type="protein sequence ID" value="PSL02383.1"/>
    <property type="molecule type" value="Genomic_DNA"/>
</dbReference>
<dbReference type="GO" id="GO:0016491">
    <property type="term" value="F:oxidoreductase activity"/>
    <property type="evidence" value="ECO:0007669"/>
    <property type="project" value="UniProtKB-KW"/>
</dbReference>
<dbReference type="InterPro" id="IPR002347">
    <property type="entry name" value="SDR_fam"/>
</dbReference>
<evidence type="ECO:0000256" key="1">
    <source>
        <dbReference type="ARBA" id="ARBA00006484"/>
    </source>
</evidence>
<dbReference type="SUPFAM" id="SSF51735">
    <property type="entry name" value="NAD(P)-binding Rossmann-fold domains"/>
    <property type="match status" value="1"/>
</dbReference>
<name>A0A2P8DYU3_9ACTN</name>
<dbReference type="OrthoDB" id="9810734at2"/>
<dbReference type="PANTHER" id="PTHR44196:SF2">
    <property type="entry name" value="SHORT-CHAIN DEHYDROGENASE-RELATED"/>
    <property type="match status" value="1"/>
</dbReference>
<comment type="caution">
    <text evidence="4">The sequence shown here is derived from an EMBL/GenBank/DDBJ whole genome shotgun (WGS) entry which is preliminary data.</text>
</comment>
<dbReference type="Proteomes" id="UP000243528">
    <property type="component" value="Unassembled WGS sequence"/>
</dbReference>
<dbReference type="GO" id="GO:0016020">
    <property type="term" value="C:membrane"/>
    <property type="evidence" value="ECO:0007669"/>
    <property type="project" value="TreeGrafter"/>
</dbReference>
<dbReference type="AlphaFoldDB" id="A0A2P8DYU3"/>
<dbReference type="PIRSF" id="PIRSF000126">
    <property type="entry name" value="11-beta-HSD1"/>
    <property type="match status" value="1"/>
</dbReference>
<accession>A0A2P8DYU3</accession>
<dbReference type="PANTHER" id="PTHR44196">
    <property type="entry name" value="DEHYDROGENASE/REDUCTASE SDR FAMILY MEMBER 7B"/>
    <property type="match status" value="1"/>
</dbReference>
<organism evidence="4 5">
    <name type="scientific">Haloactinopolyspora alba</name>
    <dbReference type="NCBI Taxonomy" id="648780"/>
    <lineage>
        <taxon>Bacteria</taxon>
        <taxon>Bacillati</taxon>
        <taxon>Actinomycetota</taxon>
        <taxon>Actinomycetes</taxon>
        <taxon>Jiangellales</taxon>
        <taxon>Jiangellaceae</taxon>
        <taxon>Haloactinopolyspora</taxon>
    </lineage>
</organism>
<gene>
    <name evidence="4" type="ORF">CLV30_11036</name>
</gene>
<dbReference type="Pfam" id="PF00106">
    <property type="entry name" value="adh_short"/>
    <property type="match status" value="1"/>
</dbReference>
<dbReference type="Gene3D" id="3.40.50.720">
    <property type="entry name" value="NAD(P)-binding Rossmann-like Domain"/>
    <property type="match status" value="1"/>
</dbReference>
<evidence type="ECO:0000313" key="5">
    <source>
        <dbReference type="Proteomes" id="UP000243528"/>
    </source>
</evidence>
<evidence type="ECO:0000256" key="2">
    <source>
        <dbReference type="ARBA" id="ARBA00023002"/>
    </source>
</evidence>
<reference evidence="4 5" key="1">
    <citation type="submission" date="2018-03" db="EMBL/GenBank/DDBJ databases">
        <title>Genomic Encyclopedia of Archaeal and Bacterial Type Strains, Phase II (KMG-II): from individual species to whole genera.</title>
        <authorList>
            <person name="Goeker M."/>
        </authorList>
    </citation>
    <scope>NUCLEOTIDE SEQUENCE [LARGE SCALE GENOMIC DNA]</scope>
    <source>
        <strain evidence="4 5">DSM 45211</strain>
    </source>
</reference>
<sequence>MGTALITGPTAGIGLAFARALAARGHDLVLVARDASRLDAVAAELRGAYGVGVEVVPADLSSETEPVEKRLRDTSAPVDLLVNNAGFALRKPFLVNDVADEEQMLDVLVRAVLRLTHAALPGMIERGHGAVVNVSSVAGWVPRGTYSAAKAWATSFSEGLAPQLAGTGVRVMALAPGYTRTEFHDRAEMDMSSLPSWLWLDADALVKTALRDLDRGKDVSVPGTAYKVAAAALPLLPRRLVRSVGQRHPAGRQGYRRRR</sequence>